<accession>A0ABM5P1R8</accession>
<gene>
    <name evidence="2" type="ORF">OVS_02810</name>
</gene>
<protein>
    <submittedName>
        <fullName evidence="2">Uncharacterized protein</fullName>
    </submittedName>
</protein>
<dbReference type="Proteomes" id="UP000018745">
    <property type="component" value="Chromosome"/>
</dbReference>
<evidence type="ECO:0000313" key="3">
    <source>
        <dbReference type="Proteomes" id="UP000018745"/>
    </source>
</evidence>
<feature type="region of interest" description="Disordered" evidence="1">
    <location>
        <begin position="32"/>
        <end position="76"/>
    </location>
</feature>
<dbReference type="RefSeq" id="WP_024071333.1">
    <property type="nucleotide sequence ID" value="NC_023062.1"/>
</dbReference>
<sequence length="76" mass="7538">MNLLLKGSSLLLLGGGSCVLPFLNLPTAFHSSPYGTSQSSDASTQGLGDTIATPSKPLNTGSTDAGEVGTRGEATA</sequence>
<proteinExistence type="predicted"/>
<evidence type="ECO:0000313" key="2">
    <source>
        <dbReference type="EMBL" id="AHC40360.1"/>
    </source>
</evidence>
<dbReference type="EMBL" id="CP006935">
    <property type="protein sequence ID" value="AHC40360.1"/>
    <property type="molecule type" value="Genomic_DNA"/>
</dbReference>
<dbReference type="PROSITE" id="PS51257">
    <property type="entry name" value="PROKAR_LIPOPROTEIN"/>
    <property type="match status" value="1"/>
</dbReference>
<feature type="compositionally biased region" description="Polar residues" evidence="1">
    <location>
        <begin position="32"/>
        <end position="63"/>
    </location>
</feature>
<name>A0ABM5P1R8_9MOLU</name>
<reference evidence="2 3" key="1">
    <citation type="journal article" date="2014" name="Genome Announc.">
        <title>Complete Genome Sequence of Mycoplasma ovis Strain Michigan, a Hemoplasma of Sheep with Two Distinct 16S rRNA Genes.</title>
        <authorList>
            <person name="Deshuillers P.L."/>
            <person name="Santos A.P."/>
            <person name="do Nascimento N.C."/>
            <person name="Hampel J.A."/>
            <person name="Bergin I.L."/>
            <person name="Dyson M.C."/>
            <person name="Messick J.B."/>
        </authorList>
    </citation>
    <scope>NUCLEOTIDE SEQUENCE [LARGE SCALE GENOMIC DNA]</scope>
    <source>
        <strain evidence="2 3">Michigan</strain>
    </source>
</reference>
<organism evidence="2 3">
    <name type="scientific">Mycoplasma ovis str. Michigan</name>
    <dbReference type="NCBI Taxonomy" id="1415773"/>
    <lineage>
        <taxon>Bacteria</taxon>
        <taxon>Bacillati</taxon>
        <taxon>Mycoplasmatota</taxon>
        <taxon>Mollicutes</taxon>
        <taxon>Mycoplasmataceae</taxon>
        <taxon>Mycoplasma</taxon>
    </lineage>
</organism>
<evidence type="ECO:0000256" key="1">
    <source>
        <dbReference type="SAM" id="MobiDB-lite"/>
    </source>
</evidence>
<keyword evidence="3" id="KW-1185">Reference proteome</keyword>